<feature type="binding site" evidence="7">
    <location>
        <position position="255"/>
    </location>
    <ligand>
        <name>ATP</name>
        <dbReference type="ChEBI" id="CHEBI:30616"/>
    </ligand>
</feature>
<evidence type="ECO:0000256" key="5">
    <source>
        <dbReference type="ARBA" id="ARBA00022840"/>
    </source>
</evidence>
<keyword evidence="3 7" id="KW-0547">Nucleotide-binding</keyword>
<keyword evidence="1 7" id="KW-0436">Ligase</keyword>
<feature type="binding site" evidence="7">
    <location>
        <position position="115"/>
    </location>
    <ligand>
        <name>Zn(2+)</name>
        <dbReference type="ChEBI" id="CHEBI:29105"/>
    </ligand>
</feature>
<evidence type="ECO:0000256" key="3">
    <source>
        <dbReference type="ARBA" id="ARBA00022741"/>
    </source>
</evidence>
<feature type="binding site" evidence="7">
    <location>
        <position position="113"/>
    </location>
    <ligand>
        <name>Zn(2+)</name>
        <dbReference type="ChEBI" id="CHEBI:29105"/>
    </ligand>
</feature>
<keyword evidence="6 7" id="KW-0030">Aminoacyl-tRNA synthetase</keyword>
<proteinExistence type="inferred from homology"/>
<keyword evidence="4 7" id="KW-0862">Zinc</keyword>
<sequence>MVRVSRPIPSATPARQAYAGRFAPSPSGPLHAGSLVAALASFLDARAHHGRWLLRIEDIDEPRAVAGADRIILHQLQALGLHWDEAPVWQTRRHALYEQAFARLRAAGLIYGCACARRELPPGPYPGTCRPPDGASMPAGAVAPPPAGRRPIRSWRFRVAPGLETFTDRWLGPQSQDVAAEVGDFIVRRADGLWAYQLAVVVDDGAQGVTDVVRGADLLDSTARQRQLARALGLAPPRVLHVPLILDAAGHKLSKQNHAPALDVSRPLDCLREAWRALGFAALPAATPQAFLSAATAGWAQRFGSPPARDA</sequence>
<keyword evidence="8" id="KW-0648">Protein biosynthesis</keyword>
<dbReference type="NCBIfam" id="NF004314">
    <property type="entry name" value="PRK05710.1-3"/>
    <property type="match status" value="1"/>
</dbReference>
<dbReference type="NCBIfam" id="NF004313">
    <property type="entry name" value="PRK05710.1-2"/>
    <property type="match status" value="1"/>
</dbReference>
<evidence type="ECO:0000256" key="4">
    <source>
        <dbReference type="ARBA" id="ARBA00022833"/>
    </source>
</evidence>
<evidence type="ECO:0000256" key="2">
    <source>
        <dbReference type="ARBA" id="ARBA00022723"/>
    </source>
</evidence>
<dbReference type="EC" id="6.1.1.-" evidence="7"/>
<keyword evidence="11" id="KW-1185">Reference proteome</keyword>
<feature type="short sequence motif" description="'KMSKS' region" evidence="7">
    <location>
        <begin position="252"/>
        <end position="256"/>
    </location>
</feature>
<gene>
    <name evidence="10" type="primary">gluQRS</name>
    <name evidence="7" type="synonym">gluQ</name>
    <name evidence="10" type="ORF">GCM10009108_17080</name>
</gene>
<dbReference type="EMBL" id="BAAAEX010000010">
    <property type="protein sequence ID" value="GAA0779170.1"/>
    <property type="molecule type" value="Genomic_DNA"/>
</dbReference>
<feature type="short sequence motif" description="'HIGH' region" evidence="7">
    <location>
        <begin position="24"/>
        <end position="34"/>
    </location>
</feature>
<accession>A0ABP3W932</accession>
<evidence type="ECO:0000256" key="8">
    <source>
        <dbReference type="RuleBase" id="RU363037"/>
    </source>
</evidence>
<dbReference type="PANTHER" id="PTHR43311">
    <property type="entry name" value="GLUTAMATE--TRNA LIGASE"/>
    <property type="match status" value="1"/>
</dbReference>
<evidence type="ECO:0000259" key="9">
    <source>
        <dbReference type="Pfam" id="PF00749"/>
    </source>
</evidence>
<dbReference type="Pfam" id="PF00749">
    <property type="entry name" value="tRNA-synt_1c"/>
    <property type="match status" value="2"/>
</dbReference>
<feature type="binding site" evidence="7">
    <location>
        <position position="214"/>
    </location>
    <ligand>
        <name>L-glutamate</name>
        <dbReference type="ChEBI" id="CHEBI:29985"/>
    </ligand>
</feature>
<feature type="binding site" evidence="7">
    <location>
        <position position="57"/>
    </location>
    <ligand>
        <name>L-glutamate</name>
        <dbReference type="ChEBI" id="CHEBI:29985"/>
    </ligand>
</feature>
<reference evidence="11" key="1">
    <citation type="journal article" date="2019" name="Int. J. Syst. Evol. Microbiol.">
        <title>The Global Catalogue of Microorganisms (GCM) 10K type strain sequencing project: providing services to taxonomists for standard genome sequencing and annotation.</title>
        <authorList>
            <consortium name="The Broad Institute Genomics Platform"/>
            <consortium name="The Broad Institute Genome Sequencing Center for Infectious Disease"/>
            <person name="Wu L."/>
            <person name="Ma J."/>
        </authorList>
    </citation>
    <scope>NUCLEOTIDE SEQUENCE [LARGE SCALE GENOMIC DNA]</scope>
    <source>
        <strain evidence="11">JCM 15515</strain>
    </source>
</reference>
<dbReference type="InterPro" id="IPR020058">
    <property type="entry name" value="Glu/Gln-tRNA-synth_Ib_cat-dom"/>
</dbReference>
<dbReference type="PRINTS" id="PR00987">
    <property type="entry name" value="TRNASYNTHGLU"/>
</dbReference>
<feature type="binding site" evidence="7">
    <location>
        <position position="196"/>
    </location>
    <ligand>
        <name>L-glutamate</name>
        <dbReference type="ChEBI" id="CHEBI:29985"/>
    </ligand>
</feature>
<name>A0ABP3W932_9BURK</name>
<feature type="binding site" evidence="7">
    <location>
        <position position="125"/>
    </location>
    <ligand>
        <name>Zn(2+)</name>
        <dbReference type="ChEBI" id="CHEBI:29105"/>
    </ligand>
</feature>
<feature type="binding site" evidence="7">
    <location>
        <position position="129"/>
    </location>
    <ligand>
        <name>Zn(2+)</name>
        <dbReference type="ChEBI" id="CHEBI:29105"/>
    </ligand>
</feature>
<comment type="function">
    <text evidence="7">Catalyzes the tRNA-independent activation of glutamate in presence of ATP and the subsequent transfer of glutamate onto a tRNA(Asp). Glutamate is transferred on the 2-amino-5-(4,5-dihydroxy-2-cyclopenten-1-yl) moiety of the queuosine in the wobble position of the QUC anticodon.</text>
</comment>
<evidence type="ECO:0000256" key="1">
    <source>
        <dbReference type="ARBA" id="ARBA00022598"/>
    </source>
</evidence>
<dbReference type="InterPro" id="IPR049940">
    <property type="entry name" value="GluQ/Sye"/>
</dbReference>
<dbReference type="Proteomes" id="UP001500573">
    <property type="component" value="Unassembled WGS sequence"/>
</dbReference>
<evidence type="ECO:0000313" key="11">
    <source>
        <dbReference type="Proteomes" id="UP001500573"/>
    </source>
</evidence>
<dbReference type="Gene3D" id="3.40.50.620">
    <property type="entry name" value="HUPs"/>
    <property type="match status" value="1"/>
</dbReference>
<keyword evidence="5 7" id="KW-0067">ATP-binding</keyword>
<dbReference type="PANTHER" id="PTHR43311:SF1">
    <property type="entry name" value="GLUTAMYL-Q TRNA(ASP) SYNTHETASE"/>
    <property type="match status" value="1"/>
</dbReference>
<dbReference type="InterPro" id="IPR014729">
    <property type="entry name" value="Rossmann-like_a/b/a_fold"/>
</dbReference>
<feature type="domain" description="Glutamyl/glutaminyl-tRNA synthetase class Ib catalytic" evidence="9">
    <location>
        <begin position="180"/>
        <end position="261"/>
    </location>
</feature>
<feature type="binding site" evidence="7">
    <location>
        <begin position="21"/>
        <end position="25"/>
    </location>
    <ligand>
        <name>L-glutamate</name>
        <dbReference type="ChEBI" id="CHEBI:29985"/>
    </ligand>
</feature>
<evidence type="ECO:0000313" key="10">
    <source>
        <dbReference type="EMBL" id="GAA0779170.1"/>
    </source>
</evidence>
<evidence type="ECO:0000256" key="7">
    <source>
        <dbReference type="HAMAP-Rule" id="MF_01428"/>
    </source>
</evidence>
<evidence type="ECO:0000256" key="6">
    <source>
        <dbReference type="ARBA" id="ARBA00023146"/>
    </source>
</evidence>
<comment type="similarity">
    <text evidence="7">Belongs to the class-I aminoacyl-tRNA synthetase family. GluQ subfamily.</text>
</comment>
<dbReference type="InterPro" id="IPR022380">
    <property type="entry name" value="Glu-Q_tRNA(Asp)_Synthase"/>
</dbReference>
<comment type="cofactor">
    <cofactor evidence="7">
        <name>Zn(2+)</name>
        <dbReference type="ChEBI" id="CHEBI:29105"/>
    </cofactor>
    <text evidence="7">Binds 1 zinc ion per subunit.</text>
</comment>
<comment type="caution">
    <text evidence="10">The sequence shown here is derived from an EMBL/GenBank/DDBJ whole genome shotgun (WGS) entry which is preliminary data.</text>
</comment>
<protein>
    <recommendedName>
        <fullName evidence="7">Glutamyl-Q tRNA(Asp) synthetase</fullName>
        <shortName evidence="7">Glu-Q-RSs</shortName>
        <ecNumber evidence="7">6.1.1.-</ecNumber>
    </recommendedName>
</protein>
<feature type="domain" description="Glutamyl/glutaminyl-tRNA synthetase class Ib catalytic" evidence="9">
    <location>
        <begin position="21"/>
        <end position="120"/>
    </location>
</feature>
<dbReference type="SUPFAM" id="SSF52374">
    <property type="entry name" value="Nucleotidylyl transferase"/>
    <property type="match status" value="1"/>
</dbReference>
<organism evidence="10 11">
    <name type="scientific">Castellaniella ginsengisoli</name>
    <dbReference type="NCBI Taxonomy" id="546114"/>
    <lineage>
        <taxon>Bacteria</taxon>
        <taxon>Pseudomonadati</taxon>
        <taxon>Pseudomonadota</taxon>
        <taxon>Betaproteobacteria</taxon>
        <taxon>Burkholderiales</taxon>
        <taxon>Alcaligenaceae</taxon>
        <taxon>Castellaniella</taxon>
    </lineage>
</organism>
<dbReference type="HAMAP" id="MF_01428">
    <property type="entry name" value="Glu_Q_tRNA_synth"/>
    <property type="match status" value="1"/>
</dbReference>
<dbReference type="InterPro" id="IPR000924">
    <property type="entry name" value="Glu/Gln-tRNA-synth"/>
</dbReference>
<keyword evidence="2 7" id="KW-0479">Metal-binding</keyword>
<dbReference type="NCBIfam" id="TIGR03838">
    <property type="entry name" value="queuosine_YadB"/>
    <property type="match status" value="1"/>
</dbReference>